<organism evidence="2 3">
    <name type="scientific">Moelleriella libera RCEF 2490</name>
    <dbReference type="NCBI Taxonomy" id="1081109"/>
    <lineage>
        <taxon>Eukaryota</taxon>
        <taxon>Fungi</taxon>
        <taxon>Dikarya</taxon>
        <taxon>Ascomycota</taxon>
        <taxon>Pezizomycotina</taxon>
        <taxon>Sordariomycetes</taxon>
        <taxon>Hypocreomycetidae</taxon>
        <taxon>Hypocreales</taxon>
        <taxon>Clavicipitaceae</taxon>
        <taxon>Moelleriella</taxon>
    </lineage>
</organism>
<dbReference type="PANTHER" id="PTHR33973:SF4">
    <property type="entry name" value="OS07G0153300 PROTEIN"/>
    <property type="match status" value="1"/>
</dbReference>
<evidence type="ECO:0000313" key="2">
    <source>
        <dbReference type="EMBL" id="OAA33520.1"/>
    </source>
</evidence>
<dbReference type="AlphaFoldDB" id="A0A166VCT7"/>
<dbReference type="EMBL" id="AZGY01000001">
    <property type="protein sequence ID" value="OAA33520.1"/>
    <property type="molecule type" value="Genomic_DNA"/>
</dbReference>
<keyword evidence="1" id="KW-0472">Membrane</keyword>
<reference evidence="2 3" key="1">
    <citation type="journal article" date="2016" name="Genome Biol. Evol.">
        <title>Divergent and convergent evolution of fungal pathogenicity.</title>
        <authorList>
            <person name="Shang Y."/>
            <person name="Xiao G."/>
            <person name="Zheng P."/>
            <person name="Cen K."/>
            <person name="Zhan S."/>
            <person name="Wang C."/>
        </authorList>
    </citation>
    <scope>NUCLEOTIDE SEQUENCE [LARGE SCALE GENOMIC DNA]</scope>
    <source>
        <strain evidence="2 3">RCEF 2490</strain>
    </source>
</reference>
<keyword evidence="3" id="KW-1185">Reference proteome</keyword>
<comment type="caution">
    <text evidence="2">The sequence shown here is derived from an EMBL/GenBank/DDBJ whole genome shotgun (WGS) entry which is preliminary data.</text>
</comment>
<accession>A0A166VCT7</accession>
<sequence length="629" mass="71555">MDGLTPDSIWPYIVFALDVLDRLAHIRPDLLIVFGFVAVYYVLGGNWVDLLLNVVFIGFRYRLFFATFILVSWRNLKGAAIPAIAASLISFLLLSSLNRKRPSWTGPARPYLIPCKTTHTRLFPEKHSFEYSYLVVGIPVGTSGTYNGLIAVEESRSSSFRAVLSRLFRGGWYSVNSFDYLRRGTDDQGLRGKLDTYLVSQGVRPTDFPHAYLVTAARFLGYHFNPVSFWYLYSPDKILSAIVLEVNNTFDERRPYLILRDFAAEARLLSQPILGDPSQSRIKNSWTKDFHVSPFNSRKGTYTLLASDPLGPDLKGFRGIDVTINLSSSKGHAKLVARLISQGEAIDPESLSLMGKIKFLAAWFWVGFVTFPRIVREAAVLFFKKKLHVWYRPEPLKDSLGRHATSEEQFLESVFRSYLRHLVEQCHKPLVVKYVSSGVTSNVEETMSSPRCTGLAEDIVTLELEILTPVFYPRYVRYAHDFEAIFTEMADNGTIWVNEPKYLPYIFLKKVSTPLQSTNAMDFFLFKAIQNLRRRPPTIPRVSKSADPPANMPLTMDIRDFRLSPMDAYVLEQASRQTKVTYRSMLLRLFVADYYLMGNAMLLDSTMLGWQLAAALLSAKALSLTIENF</sequence>
<keyword evidence="1" id="KW-1133">Transmembrane helix</keyword>
<gene>
    <name evidence="2" type="ORF">AAL_00985</name>
</gene>
<dbReference type="PANTHER" id="PTHR33973">
    <property type="entry name" value="OS07G0153300 PROTEIN"/>
    <property type="match status" value="1"/>
</dbReference>
<evidence type="ECO:0000256" key="1">
    <source>
        <dbReference type="SAM" id="Phobius"/>
    </source>
</evidence>
<evidence type="ECO:0008006" key="4">
    <source>
        <dbReference type="Google" id="ProtNLM"/>
    </source>
</evidence>
<dbReference type="OrthoDB" id="3340520at2759"/>
<dbReference type="Pfam" id="PF07103">
    <property type="entry name" value="DUF1365"/>
    <property type="match status" value="1"/>
</dbReference>
<feature type="transmembrane region" description="Helical" evidence="1">
    <location>
        <begin position="79"/>
        <end position="97"/>
    </location>
</feature>
<keyword evidence="1" id="KW-0812">Transmembrane</keyword>
<evidence type="ECO:0000313" key="3">
    <source>
        <dbReference type="Proteomes" id="UP000078544"/>
    </source>
</evidence>
<name>A0A166VCT7_9HYPO</name>
<proteinExistence type="predicted"/>
<protein>
    <recommendedName>
        <fullName evidence="4">DNA-binding WRKY domain-containing protein</fullName>
    </recommendedName>
</protein>
<dbReference type="InterPro" id="IPR010775">
    <property type="entry name" value="DUF1365"/>
</dbReference>
<dbReference type="Proteomes" id="UP000078544">
    <property type="component" value="Unassembled WGS sequence"/>
</dbReference>